<dbReference type="Gene3D" id="1.10.1270.10">
    <property type="entry name" value="TrpR-like"/>
    <property type="match status" value="1"/>
</dbReference>
<dbReference type="InterPro" id="IPR013368">
    <property type="entry name" value="YecD_YerC"/>
</dbReference>
<dbReference type="NCBIfam" id="TIGR02531">
    <property type="entry name" value="yecD_yerC"/>
    <property type="match status" value="1"/>
</dbReference>
<evidence type="ECO:0000313" key="1">
    <source>
        <dbReference type="EMBL" id="MCU6706770.1"/>
    </source>
</evidence>
<dbReference type="PANTHER" id="PTHR40080">
    <property type="entry name" value="LMO1763 PROTEIN"/>
    <property type="match status" value="1"/>
</dbReference>
<comment type="caution">
    <text evidence="1">The sequence shown here is derived from an EMBL/GenBank/DDBJ whole genome shotgun (WGS) entry which is preliminary data.</text>
</comment>
<protein>
    <submittedName>
        <fullName evidence="1">YerC/YecD family TrpR-related protein</fullName>
    </submittedName>
</protein>
<dbReference type="SUPFAM" id="SSF48295">
    <property type="entry name" value="TrpR-like"/>
    <property type="match status" value="1"/>
</dbReference>
<organism evidence="1 2">
    <name type="scientific">Hominimerdicola aceti</name>
    <dbReference type="NCBI Taxonomy" id="2981726"/>
    <lineage>
        <taxon>Bacteria</taxon>
        <taxon>Bacillati</taxon>
        <taxon>Bacillota</taxon>
        <taxon>Clostridia</taxon>
        <taxon>Eubacteriales</taxon>
        <taxon>Oscillospiraceae</taxon>
        <taxon>Hominimerdicola</taxon>
    </lineage>
</organism>
<reference evidence="1 2" key="1">
    <citation type="journal article" date="2021" name="ISME Commun">
        <title>Automated analysis of genomic sequences facilitates high-throughput and comprehensive description of bacteria.</title>
        <authorList>
            <person name="Hitch T.C.A."/>
        </authorList>
    </citation>
    <scope>NUCLEOTIDE SEQUENCE [LARGE SCALE GENOMIC DNA]</scope>
    <source>
        <strain evidence="1 2">Sanger_31</strain>
    </source>
</reference>
<dbReference type="GO" id="GO:0003700">
    <property type="term" value="F:DNA-binding transcription factor activity"/>
    <property type="evidence" value="ECO:0007669"/>
    <property type="project" value="InterPro"/>
</dbReference>
<keyword evidence="2" id="KW-1185">Reference proteome</keyword>
<sequence>MKEKLEIKNLDDLYEAVLCLETVEECRLFFKDLCTIPELKALSQRFQVAKMLTKDHVYSDIVNETGASTATISRVNRSLSYDGSGGYNIVFDRLDKKEDK</sequence>
<dbReference type="GO" id="GO:0043565">
    <property type="term" value="F:sequence-specific DNA binding"/>
    <property type="evidence" value="ECO:0007669"/>
    <property type="project" value="InterPro"/>
</dbReference>
<evidence type="ECO:0000313" key="2">
    <source>
        <dbReference type="Proteomes" id="UP001208131"/>
    </source>
</evidence>
<dbReference type="PANTHER" id="PTHR40080:SF1">
    <property type="entry name" value="TRPR-LIKE PROTEIN YERC_YECD"/>
    <property type="match status" value="1"/>
</dbReference>
<dbReference type="EMBL" id="JAOQJZ010000016">
    <property type="protein sequence ID" value="MCU6706770.1"/>
    <property type="molecule type" value="Genomic_DNA"/>
</dbReference>
<dbReference type="InterPro" id="IPR000831">
    <property type="entry name" value="Trp_repress"/>
</dbReference>
<dbReference type="Proteomes" id="UP001208131">
    <property type="component" value="Unassembled WGS sequence"/>
</dbReference>
<name>A0AAE3LIR1_9FIRM</name>
<dbReference type="InterPro" id="IPR038116">
    <property type="entry name" value="TrpR-like_sf"/>
</dbReference>
<gene>
    <name evidence="1" type="ORF">OCV57_12695</name>
</gene>
<dbReference type="AlphaFoldDB" id="A0AAE3LIR1"/>
<dbReference type="InterPro" id="IPR010921">
    <property type="entry name" value="Trp_repressor/repl_initiator"/>
</dbReference>
<dbReference type="PIRSF" id="PIRSF012508">
    <property type="entry name" value="YerC"/>
    <property type="match status" value="1"/>
</dbReference>
<proteinExistence type="predicted"/>
<dbReference type="RefSeq" id="WP_041337345.1">
    <property type="nucleotide sequence ID" value="NZ_JAOQJZ010000016.1"/>
</dbReference>
<dbReference type="Pfam" id="PF01371">
    <property type="entry name" value="Trp_repressor"/>
    <property type="match status" value="1"/>
</dbReference>
<accession>A0AAE3LIR1</accession>